<dbReference type="Gene3D" id="3.30.40.10">
    <property type="entry name" value="Zinc/RING finger domain, C3HC4 (zinc finger)"/>
    <property type="match status" value="1"/>
</dbReference>
<evidence type="ECO:0000256" key="1">
    <source>
        <dbReference type="PROSITE-ProRule" id="PRU00175"/>
    </source>
</evidence>
<keyword evidence="1" id="KW-0863">Zinc-finger</keyword>
<dbReference type="AlphaFoldDB" id="F0W459"/>
<feature type="region of interest" description="Disordered" evidence="2">
    <location>
        <begin position="216"/>
        <end position="236"/>
    </location>
</feature>
<reference evidence="4" key="1">
    <citation type="journal article" date="2011" name="PLoS Biol.">
        <title>Gene gain and loss during evolution of obligate parasitism in the white rust pathogen of Arabidopsis thaliana.</title>
        <authorList>
            <person name="Kemen E."/>
            <person name="Gardiner A."/>
            <person name="Schultz-Larsen T."/>
            <person name="Kemen A.C."/>
            <person name="Balmuth A.L."/>
            <person name="Robert-Seilaniantz A."/>
            <person name="Bailey K."/>
            <person name="Holub E."/>
            <person name="Studholme D.J."/>
            <person name="Maclean D."/>
            <person name="Jones J.D."/>
        </authorList>
    </citation>
    <scope>NUCLEOTIDE SEQUENCE</scope>
</reference>
<accession>F0W459</accession>
<evidence type="ECO:0000259" key="3">
    <source>
        <dbReference type="PROSITE" id="PS50089"/>
    </source>
</evidence>
<reference evidence="4" key="2">
    <citation type="submission" date="2011-02" db="EMBL/GenBank/DDBJ databases">
        <authorList>
            <person name="MacLean D."/>
        </authorList>
    </citation>
    <scope>NUCLEOTIDE SEQUENCE</scope>
</reference>
<organism evidence="4">
    <name type="scientific">Albugo laibachii Nc14</name>
    <dbReference type="NCBI Taxonomy" id="890382"/>
    <lineage>
        <taxon>Eukaryota</taxon>
        <taxon>Sar</taxon>
        <taxon>Stramenopiles</taxon>
        <taxon>Oomycota</taxon>
        <taxon>Peronosporomycetes</taxon>
        <taxon>Albuginales</taxon>
        <taxon>Albuginaceae</taxon>
        <taxon>Albugo</taxon>
    </lineage>
</organism>
<dbReference type="SUPFAM" id="SSF57850">
    <property type="entry name" value="RING/U-box"/>
    <property type="match status" value="1"/>
</dbReference>
<evidence type="ECO:0000313" key="4">
    <source>
        <dbReference type="EMBL" id="CCA15857.1"/>
    </source>
</evidence>
<dbReference type="HOGENOM" id="CLU_441741_0_0_1"/>
<dbReference type="PROSITE" id="PS50089">
    <property type="entry name" value="ZF_RING_2"/>
    <property type="match status" value="1"/>
</dbReference>
<proteinExistence type="predicted"/>
<keyword evidence="1" id="KW-0479">Metal-binding</keyword>
<gene>
    <name evidence="4" type="primary">AlNc14C16G1742</name>
    <name evidence="4" type="ORF">ALNC14_020000</name>
</gene>
<sequence length="619" mass="70382">MDEDDDCYGFGSYFTLFNGVPGPNGEKGCTSKYKMNSIVSESLDILAISQHVVRDSVLRRLYEHHAIDVHNHVLAKFNRVLIGGGFGDLFLHTSMEDHSDSLIYRQKINSDNEKRQQMHEILVASRSCDTKDSYSSTDEESHLLLLFPLKDITSVKPLEINESVHGACFQLRSGHMLECVFMPGPLYRASSRDDVIANIHKRQEAQVLSQVKASLNENADRTSNSSDTQNDGGSTSEQLICREKTDQQVVHNHDQHDVTESMVDPSELREVHRELIRQYLKLDADSEEAMTLANQIQEETGYVIGPTKPLYPDFSTDAEHRQRILQWLSTAVEDMTRSWTNSDLVRERETNAKCVPKGTKELCYIDTTSGEEISADDYREFYLKSIERNERHQETLTRQVVLRESQDTVPTTSFKLPKRSSIIDEEFIKAFHADHPRGNDISEYISIADEDQKRKANAHYKPLLSEAFELAHHHWMERLTRIANVKPDAGAAQGSKSHTAVTLLPTTRQQKQKKRRVSIANQIIIPESGLNSEANKPQLLESIPEAKEAPIVPSAQEKARICELCCDKTVSVCMIPCHHKVCQTCWYRLSDADDMSSSTLESKICPWDREMVRSEFLSE</sequence>
<evidence type="ECO:0000256" key="2">
    <source>
        <dbReference type="SAM" id="MobiDB-lite"/>
    </source>
</evidence>
<keyword evidence="1" id="KW-0862">Zinc</keyword>
<feature type="domain" description="RING-type" evidence="3">
    <location>
        <begin position="562"/>
        <end position="609"/>
    </location>
</feature>
<dbReference type="InterPro" id="IPR013083">
    <property type="entry name" value="Znf_RING/FYVE/PHD"/>
</dbReference>
<protein>
    <submittedName>
        <fullName evidence="4">AlNc14C16G1742 protein</fullName>
    </submittedName>
</protein>
<dbReference type="InterPro" id="IPR001841">
    <property type="entry name" value="Znf_RING"/>
</dbReference>
<name>F0W459_9STRA</name>
<dbReference type="GO" id="GO:0008270">
    <property type="term" value="F:zinc ion binding"/>
    <property type="evidence" value="ECO:0007669"/>
    <property type="project" value="UniProtKB-KW"/>
</dbReference>
<dbReference type="EMBL" id="FR824061">
    <property type="protein sequence ID" value="CCA15857.1"/>
    <property type="molecule type" value="Genomic_DNA"/>
</dbReference>